<dbReference type="InterPro" id="IPR036761">
    <property type="entry name" value="TTHA0802/YceI-like_sf"/>
</dbReference>
<keyword evidence="4" id="KW-1185">Reference proteome</keyword>
<gene>
    <name evidence="3" type="ORF">DFQ05_1957</name>
</gene>
<reference evidence="3 4" key="1">
    <citation type="journal article" date="2015" name="Stand. Genomic Sci.">
        <title>Genomic Encyclopedia of Bacterial and Archaeal Type Strains, Phase III: the genomes of soil and plant-associated and newly described type strains.</title>
        <authorList>
            <person name="Whitman W.B."/>
            <person name="Woyke T."/>
            <person name="Klenk H.P."/>
            <person name="Zhou Y."/>
            <person name="Lilburn T.G."/>
            <person name="Beck B.J."/>
            <person name="De Vos P."/>
            <person name="Vandamme P."/>
            <person name="Eisen J.A."/>
            <person name="Garrity G."/>
            <person name="Hugenholtz P."/>
            <person name="Kyrpides N.C."/>
        </authorList>
    </citation>
    <scope>NUCLEOTIDE SEQUENCE [LARGE SCALE GENOMIC DNA]</scope>
    <source>
        <strain evidence="3 4">CECT 8445</strain>
    </source>
</reference>
<feature type="signal peptide" evidence="1">
    <location>
        <begin position="1"/>
        <end position="26"/>
    </location>
</feature>
<keyword evidence="1" id="KW-0732">Signal</keyword>
<dbReference type="AlphaFoldDB" id="A0A4R1KNP9"/>
<evidence type="ECO:0000313" key="3">
    <source>
        <dbReference type="EMBL" id="TCK66684.1"/>
    </source>
</evidence>
<evidence type="ECO:0000259" key="2">
    <source>
        <dbReference type="SMART" id="SM00867"/>
    </source>
</evidence>
<dbReference type="Gene3D" id="2.40.128.110">
    <property type="entry name" value="Lipid/polyisoprenoid-binding, YceI-like"/>
    <property type="match status" value="1"/>
</dbReference>
<dbReference type="OrthoDB" id="9794147at2"/>
<evidence type="ECO:0000313" key="4">
    <source>
        <dbReference type="Proteomes" id="UP000295714"/>
    </source>
</evidence>
<sequence>MKSLITTQKKVLFSSLFLFASLSILCAQSYKLDNKTSFLQVNGTSSLHDWHVDAERQSGILEFSNIDEGAIKSIKFSVESESLKSGKSGMDKNTYKALKTKSFKTIDFSLTKIISVNELSEGHYNVKAEGKLLICGVSKVIPMDFELIIKNESAQIIGKNTLLMTDYGIEPPRALLGTIKTGDEIVISYKTVFK</sequence>
<comment type="caution">
    <text evidence="3">The sequence shown here is derived from an EMBL/GenBank/DDBJ whole genome shotgun (WGS) entry which is preliminary data.</text>
</comment>
<feature type="domain" description="Lipid/polyisoprenoid-binding YceI-like" evidence="2">
    <location>
        <begin position="29"/>
        <end position="194"/>
    </location>
</feature>
<protein>
    <submittedName>
        <fullName evidence="3">YceI-like domain-containing protein</fullName>
    </submittedName>
</protein>
<dbReference type="SMART" id="SM00867">
    <property type="entry name" value="YceI"/>
    <property type="match status" value="1"/>
</dbReference>
<dbReference type="Pfam" id="PF04264">
    <property type="entry name" value="YceI"/>
    <property type="match status" value="1"/>
</dbReference>
<organism evidence="3 4">
    <name type="scientific">Winogradskyella wandonensis</name>
    <dbReference type="NCBI Taxonomy" id="1442586"/>
    <lineage>
        <taxon>Bacteria</taxon>
        <taxon>Pseudomonadati</taxon>
        <taxon>Bacteroidota</taxon>
        <taxon>Flavobacteriia</taxon>
        <taxon>Flavobacteriales</taxon>
        <taxon>Flavobacteriaceae</taxon>
        <taxon>Winogradskyella</taxon>
    </lineage>
</organism>
<name>A0A4R1KNP9_9FLAO</name>
<dbReference type="InterPro" id="IPR007372">
    <property type="entry name" value="Lipid/polyisoprenoid-bd_YceI"/>
</dbReference>
<accession>A0A4R1KNP9</accession>
<dbReference type="PANTHER" id="PTHR34406:SF1">
    <property type="entry name" value="PROTEIN YCEI"/>
    <property type="match status" value="1"/>
</dbReference>
<proteinExistence type="predicted"/>
<dbReference type="PANTHER" id="PTHR34406">
    <property type="entry name" value="PROTEIN YCEI"/>
    <property type="match status" value="1"/>
</dbReference>
<evidence type="ECO:0000256" key="1">
    <source>
        <dbReference type="SAM" id="SignalP"/>
    </source>
</evidence>
<dbReference type="RefSeq" id="WP_132705207.1">
    <property type="nucleotide sequence ID" value="NZ_SMGI01000003.1"/>
</dbReference>
<feature type="chain" id="PRO_5020930324" evidence="1">
    <location>
        <begin position="27"/>
        <end position="194"/>
    </location>
</feature>
<dbReference type="EMBL" id="SMGI01000003">
    <property type="protein sequence ID" value="TCK66684.1"/>
    <property type="molecule type" value="Genomic_DNA"/>
</dbReference>
<dbReference type="Proteomes" id="UP000295714">
    <property type="component" value="Unassembled WGS sequence"/>
</dbReference>
<dbReference type="SUPFAM" id="SSF101874">
    <property type="entry name" value="YceI-like"/>
    <property type="match status" value="1"/>
</dbReference>